<dbReference type="InterPro" id="IPR015797">
    <property type="entry name" value="NUDIX_hydrolase-like_dom_sf"/>
</dbReference>
<keyword evidence="4" id="KW-0548">Nucleotidyltransferase</keyword>
<evidence type="ECO:0000259" key="3">
    <source>
        <dbReference type="PROSITE" id="PS51462"/>
    </source>
</evidence>
<dbReference type="PROSITE" id="PS51462">
    <property type="entry name" value="NUDIX"/>
    <property type="match status" value="1"/>
</dbReference>
<evidence type="ECO:0000256" key="2">
    <source>
        <dbReference type="ARBA" id="ARBA00022801"/>
    </source>
</evidence>
<dbReference type="Gene3D" id="6.10.250.1120">
    <property type="match status" value="1"/>
</dbReference>
<sequence>MSDKWLEWAKQIQSLAQAGLTFTNDMYDKERYEQLRTLSIEIMNEYTGHDFESIRDLFANETGYQTPKVDVRGVVFKNDRILMVREKHDDAWALPGGFCDVGESPRENVTKEIQEEAGFHVEAKKLLAVFDTNKHAHPPQPYQYYKLCIQCEIISGEASLGMETKGIDFFAEDNLPNLSLNRNTETQIKRLFEFLRDPEKPALFD</sequence>
<accession>A0A0A1M9F6</accession>
<dbReference type="GO" id="GO:0016779">
    <property type="term" value="F:nucleotidyltransferase activity"/>
    <property type="evidence" value="ECO:0007669"/>
    <property type="project" value="UniProtKB-KW"/>
</dbReference>
<evidence type="ECO:0000313" key="5">
    <source>
        <dbReference type="Proteomes" id="UP000040453"/>
    </source>
</evidence>
<comment type="cofactor">
    <cofactor evidence="1">
        <name>Mg(2+)</name>
        <dbReference type="ChEBI" id="CHEBI:18420"/>
    </cofactor>
</comment>
<dbReference type="Pfam" id="PF00293">
    <property type="entry name" value="NUDIX"/>
    <property type="match status" value="1"/>
</dbReference>
<dbReference type="SUPFAM" id="SSF55811">
    <property type="entry name" value="Nudix"/>
    <property type="match status" value="1"/>
</dbReference>
<dbReference type="PANTHER" id="PTHR43046">
    <property type="entry name" value="GDP-MANNOSE MANNOSYL HYDROLASE"/>
    <property type="match status" value="1"/>
</dbReference>
<dbReference type="PANTHER" id="PTHR43046:SF16">
    <property type="entry name" value="ADP-RIBOSE PYROPHOSPHATASE YJHB-RELATED"/>
    <property type="match status" value="1"/>
</dbReference>
<dbReference type="STRING" id="545501.BN997_01825"/>
<dbReference type="EMBL" id="CDGG01000001">
    <property type="protein sequence ID" value="CEI81970.1"/>
    <property type="molecule type" value="Genomic_DNA"/>
</dbReference>
<evidence type="ECO:0000313" key="4">
    <source>
        <dbReference type="EMBL" id="CEI81970.1"/>
    </source>
</evidence>
<dbReference type="AlphaFoldDB" id="A0A0A1M9F6"/>
<gene>
    <name evidence="4" type="ORF">BN997_01825</name>
</gene>
<dbReference type="Proteomes" id="UP000040453">
    <property type="component" value="Unassembled WGS sequence"/>
</dbReference>
<dbReference type="InterPro" id="IPR000086">
    <property type="entry name" value="NUDIX_hydrolase_dom"/>
</dbReference>
<keyword evidence="4" id="KW-0808">Transferase</keyword>
<name>A0A0A1M9F6_9BACI</name>
<dbReference type="CDD" id="cd04672">
    <property type="entry name" value="NUDIX_CDP-Chase_like"/>
    <property type="match status" value="1"/>
</dbReference>
<keyword evidence="2" id="KW-0378">Hydrolase</keyword>
<keyword evidence="5" id="KW-1185">Reference proteome</keyword>
<proteinExistence type="predicted"/>
<reference evidence="4 5" key="1">
    <citation type="submission" date="2014-11" db="EMBL/GenBank/DDBJ databases">
        <authorList>
            <person name="Urmite Genomes Urmite Genomes"/>
        </authorList>
    </citation>
    <scope>NUCLEOTIDE SEQUENCE [LARGE SCALE GENOMIC DNA]</scope>
    <source>
        <strain evidence="4 5">Oc5</strain>
    </source>
</reference>
<feature type="domain" description="Nudix hydrolase" evidence="3">
    <location>
        <begin position="66"/>
        <end position="194"/>
    </location>
</feature>
<dbReference type="Gene3D" id="3.90.79.10">
    <property type="entry name" value="Nucleoside Triphosphate Pyrophosphohydrolase"/>
    <property type="match status" value="1"/>
</dbReference>
<dbReference type="InterPro" id="IPR059176">
    <property type="entry name" value="UDP-X_N"/>
</dbReference>
<dbReference type="RefSeq" id="WP_042531471.1">
    <property type="nucleotide sequence ID" value="NZ_CDGG01000001.1"/>
</dbReference>
<evidence type="ECO:0000256" key="1">
    <source>
        <dbReference type="ARBA" id="ARBA00001946"/>
    </source>
</evidence>
<dbReference type="GO" id="GO:0016787">
    <property type="term" value="F:hydrolase activity"/>
    <property type="evidence" value="ECO:0007669"/>
    <property type="project" value="UniProtKB-KW"/>
</dbReference>
<protein>
    <submittedName>
        <fullName evidence="4">Bifunctional nicotinamide mononucleotide adenylyltransferase/ADP-ribose pyrophosphatase</fullName>
    </submittedName>
</protein>
<dbReference type="OrthoDB" id="9804442at2"/>
<organism evidence="4 5">
    <name type="scientific">Oceanobacillus oncorhynchi</name>
    <dbReference type="NCBI Taxonomy" id="545501"/>
    <lineage>
        <taxon>Bacteria</taxon>
        <taxon>Bacillati</taxon>
        <taxon>Bacillota</taxon>
        <taxon>Bacilli</taxon>
        <taxon>Bacillales</taxon>
        <taxon>Bacillaceae</taxon>
        <taxon>Oceanobacillus</taxon>
    </lineage>
</organism>
<dbReference type="Pfam" id="PF12535">
    <property type="entry name" value="Nudix_N"/>
    <property type="match status" value="1"/>
</dbReference>